<dbReference type="RefSeq" id="WP_126991156.1">
    <property type="nucleotide sequence ID" value="NZ_JTFC01000032.1"/>
</dbReference>
<dbReference type="EMBL" id="JTFC01000032">
    <property type="protein sequence ID" value="RUS54429.1"/>
    <property type="molecule type" value="Genomic_DNA"/>
</dbReference>
<comment type="caution">
    <text evidence="3">The sequence shown here is derived from an EMBL/GenBank/DDBJ whole genome shotgun (WGS) entry which is preliminary data.</text>
</comment>
<name>A0A433RS62_9BACL</name>
<dbReference type="SUPFAM" id="SSF53187">
    <property type="entry name" value="Zn-dependent exopeptidases"/>
    <property type="match status" value="1"/>
</dbReference>
<dbReference type="AlphaFoldDB" id="A0A433RS62"/>
<dbReference type="SMART" id="SM00646">
    <property type="entry name" value="Ami_3"/>
    <property type="match status" value="1"/>
</dbReference>
<evidence type="ECO:0000313" key="3">
    <source>
        <dbReference type="EMBL" id="RUS54429.1"/>
    </source>
</evidence>
<dbReference type="GO" id="GO:0030288">
    <property type="term" value="C:outer membrane-bounded periplasmic space"/>
    <property type="evidence" value="ECO:0007669"/>
    <property type="project" value="TreeGrafter"/>
</dbReference>
<dbReference type="OrthoDB" id="43070at2"/>
<organism evidence="3 4">
    <name type="scientific">Candidatus Kurthia intestinigallinarum</name>
    <dbReference type="NCBI Taxonomy" id="1562256"/>
    <lineage>
        <taxon>Bacteria</taxon>
        <taxon>Bacillati</taxon>
        <taxon>Bacillota</taxon>
        <taxon>Bacilli</taxon>
        <taxon>Bacillales</taxon>
        <taxon>Caryophanaceae</taxon>
        <taxon>Kurthia</taxon>
    </lineage>
</organism>
<keyword evidence="4" id="KW-1185">Reference proteome</keyword>
<protein>
    <recommendedName>
        <fullName evidence="2">MurNAc-LAA domain-containing protein</fullName>
    </recommendedName>
</protein>
<dbReference type="Pfam" id="PF01520">
    <property type="entry name" value="Amidase_3"/>
    <property type="match status" value="1"/>
</dbReference>
<dbReference type="InterPro" id="IPR050695">
    <property type="entry name" value="N-acetylmuramoyl_amidase_3"/>
</dbReference>
<accession>A0A433RS62</accession>
<evidence type="ECO:0000256" key="1">
    <source>
        <dbReference type="ARBA" id="ARBA00022801"/>
    </source>
</evidence>
<dbReference type="Proteomes" id="UP000288623">
    <property type="component" value="Unassembled WGS sequence"/>
</dbReference>
<dbReference type="GO" id="GO:0008745">
    <property type="term" value="F:N-acetylmuramoyl-L-alanine amidase activity"/>
    <property type="evidence" value="ECO:0007669"/>
    <property type="project" value="InterPro"/>
</dbReference>
<evidence type="ECO:0000313" key="4">
    <source>
        <dbReference type="Proteomes" id="UP000288623"/>
    </source>
</evidence>
<feature type="domain" description="MurNAc-LAA" evidence="2">
    <location>
        <begin position="159"/>
        <end position="276"/>
    </location>
</feature>
<dbReference type="Gene3D" id="3.40.630.40">
    <property type="entry name" value="Zn-dependent exopeptidases"/>
    <property type="match status" value="1"/>
</dbReference>
<reference evidence="3 4" key="1">
    <citation type="submission" date="2014-11" db="EMBL/GenBank/DDBJ databases">
        <title>Genome sequence and analysis of novel Kurthia sp.</title>
        <authorList>
            <person name="Lawson J.N."/>
            <person name="Gonzalez J.E."/>
            <person name="Rinauldi L."/>
            <person name="Xuan Z."/>
            <person name="Firman A."/>
            <person name="Shaddox L."/>
            <person name="Trudeau A."/>
            <person name="Shah S."/>
            <person name="Reiman D."/>
        </authorList>
    </citation>
    <scope>NUCLEOTIDE SEQUENCE [LARGE SCALE GENOMIC DNA]</scope>
    <source>
        <strain evidence="3 4">3B1D</strain>
    </source>
</reference>
<gene>
    <name evidence="3" type="ORF">QI30_13510</name>
</gene>
<dbReference type="CDD" id="cd02696">
    <property type="entry name" value="MurNAc-LAA"/>
    <property type="match status" value="1"/>
</dbReference>
<evidence type="ECO:0000259" key="2">
    <source>
        <dbReference type="SMART" id="SM00646"/>
    </source>
</evidence>
<dbReference type="PANTHER" id="PTHR30404">
    <property type="entry name" value="N-ACETYLMURAMOYL-L-ALANINE AMIDASE"/>
    <property type="match status" value="1"/>
</dbReference>
<dbReference type="InterPro" id="IPR002508">
    <property type="entry name" value="MurNAc-LAA_cat"/>
</dbReference>
<sequence length="279" mass="31172">MQKLHLALLTVAVLIPLAFFTLLQPVWKDSLATLDKEHVLVAKPEKNVIIKQVESKKDKQGAKKSVVSKEKKKISKPVIVIDASHQRTKDLTTEPIAPKSTERRAKQLASAIGVVTKQKEYHVTMNYAKALRTQLEEKGYKVVLTRSAHDVKLSNKERAKVANKARATLVISLHADGGKSYQNGFYIMSPSKKSTTSKRYKKSNQQANAILKKVSTKGKVFSTGHFYREDLALFNYTKAPAISIQLGFLTNVKDDKKLADNVYMEKLVKRIANGIQAAK</sequence>
<dbReference type="GO" id="GO:0009253">
    <property type="term" value="P:peptidoglycan catabolic process"/>
    <property type="evidence" value="ECO:0007669"/>
    <property type="project" value="InterPro"/>
</dbReference>
<keyword evidence="1" id="KW-0378">Hydrolase</keyword>
<proteinExistence type="predicted"/>
<dbReference type="PANTHER" id="PTHR30404:SF0">
    <property type="entry name" value="N-ACETYLMURAMOYL-L-ALANINE AMIDASE AMIC"/>
    <property type="match status" value="1"/>
</dbReference>